<name>A0A3S3Q101_9ACAR</name>
<dbReference type="Proteomes" id="UP000285301">
    <property type="component" value="Unassembled WGS sequence"/>
</dbReference>
<sequence length="89" mass="10462">YKPLRGGSYIDLPLFIKIKKAVVNVKNKDDKCFAYALLSALYPAEDNVERPIKYKDYMDKVDFSCIDFPTPIWQIHKFEKTNKININIF</sequence>
<dbReference type="OrthoDB" id="2419425at2759"/>
<feature type="non-terminal residue" evidence="1">
    <location>
        <position position="1"/>
    </location>
</feature>
<reference evidence="1 2" key="1">
    <citation type="journal article" date="2018" name="Gigascience">
        <title>Genomes of trombidid mites reveal novel predicted allergens and laterally-transferred genes associated with secondary metabolism.</title>
        <authorList>
            <person name="Dong X."/>
            <person name="Chaisiri K."/>
            <person name="Xia D."/>
            <person name="Armstrong S.D."/>
            <person name="Fang Y."/>
            <person name="Donnelly M.J."/>
            <person name="Kadowaki T."/>
            <person name="McGarry J.W."/>
            <person name="Darby A.C."/>
            <person name="Makepeace B.L."/>
        </authorList>
    </citation>
    <scope>NUCLEOTIDE SEQUENCE [LARGE SCALE GENOMIC DNA]</scope>
    <source>
        <strain evidence="1">UoL-WK</strain>
    </source>
</reference>
<comment type="caution">
    <text evidence="1">The sequence shown here is derived from an EMBL/GenBank/DDBJ whole genome shotgun (WGS) entry which is preliminary data.</text>
</comment>
<dbReference type="EMBL" id="NCKU01009257">
    <property type="protein sequence ID" value="RWS01404.1"/>
    <property type="molecule type" value="Genomic_DNA"/>
</dbReference>
<accession>A0A3S3Q101</accession>
<dbReference type="PANTHER" id="PTHR31511">
    <property type="entry name" value="PROTEIN CBG23764"/>
    <property type="match status" value="1"/>
</dbReference>
<proteinExistence type="predicted"/>
<evidence type="ECO:0000313" key="2">
    <source>
        <dbReference type="Proteomes" id="UP000285301"/>
    </source>
</evidence>
<gene>
    <name evidence="1" type="ORF">B4U79_12594</name>
</gene>
<evidence type="ECO:0000313" key="1">
    <source>
        <dbReference type="EMBL" id="RWS01404.1"/>
    </source>
</evidence>
<dbReference type="PANTHER" id="PTHR31511:SF12">
    <property type="entry name" value="RHO TERMINATION FACTOR N-TERMINAL DOMAIN-CONTAINING PROTEIN"/>
    <property type="match status" value="1"/>
</dbReference>
<keyword evidence="2" id="KW-1185">Reference proteome</keyword>
<dbReference type="AlphaFoldDB" id="A0A3S3Q101"/>
<dbReference type="STRING" id="1965070.A0A3S3Q101"/>
<organism evidence="1 2">
    <name type="scientific">Dinothrombium tinctorium</name>
    <dbReference type="NCBI Taxonomy" id="1965070"/>
    <lineage>
        <taxon>Eukaryota</taxon>
        <taxon>Metazoa</taxon>
        <taxon>Ecdysozoa</taxon>
        <taxon>Arthropoda</taxon>
        <taxon>Chelicerata</taxon>
        <taxon>Arachnida</taxon>
        <taxon>Acari</taxon>
        <taxon>Acariformes</taxon>
        <taxon>Trombidiformes</taxon>
        <taxon>Prostigmata</taxon>
        <taxon>Anystina</taxon>
        <taxon>Parasitengona</taxon>
        <taxon>Trombidioidea</taxon>
        <taxon>Trombidiidae</taxon>
        <taxon>Dinothrombium</taxon>
    </lineage>
</organism>
<feature type="non-terminal residue" evidence="1">
    <location>
        <position position="89"/>
    </location>
</feature>
<protein>
    <submittedName>
        <fullName evidence="1">Uncharacterized protein</fullName>
    </submittedName>
</protein>